<keyword evidence="3" id="KW-1185">Reference proteome</keyword>
<accession>A0A1G7UYZ2</accession>
<evidence type="ECO:0000313" key="2">
    <source>
        <dbReference type="EMBL" id="SDG52736.1"/>
    </source>
</evidence>
<dbReference type="Pfam" id="PF22807">
    <property type="entry name" value="TrAA12"/>
    <property type="match status" value="1"/>
</dbReference>
<evidence type="ECO:0000313" key="3">
    <source>
        <dbReference type="Proteomes" id="UP000198748"/>
    </source>
</evidence>
<reference evidence="3" key="1">
    <citation type="submission" date="2016-10" db="EMBL/GenBank/DDBJ databases">
        <authorList>
            <person name="Varghese N."/>
            <person name="Submissions S."/>
        </authorList>
    </citation>
    <scope>NUCLEOTIDE SEQUENCE [LARGE SCALE GENOMIC DNA]</scope>
    <source>
        <strain evidence="3">DSM 25329</strain>
    </source>
</reference>
<gene>
    <name evidence="2" type="ORF">SAMN04487996_119155</name>
</gene>
<dbReference type="InterPro" id="IPR011042">
    <property type="entry name" value="6-blade_b-propeller_TolB-like"/>
</dbReference>
<dbReference type="STRING" id="659014.SAMN04487996_119155"/>
<sequence length="437" mass="47901">MFFTQFYDCMQRKLIRSTGALAVLAATVATSAALFGYRTETLEKSPLYTPVEAKELKLPAGFSATVLATDLGATRHMVVGKNGDMYVKLSKLKDGKGIYLLRDTNGDGAIDEQKLFGDYPGTGIAIRDGYLYSSSNKGVFRYKLNEKDEIIDFDKSENIISGLTDHGRDNAKPLALDSKGNIYVTVGSYNDNCRGAGSAKGMSPCTILDSAGGIWRFKAGQLNQQFSDGTRYATGVKNAVGIDWDNKTNALYATTHGRGKFDDMYPQYYTPKHSAELPSETLYRLKEGDDAGWPYIYYDHFQNKKMLAPEYGGDGKKTGGEKAIDPLVAFPAHLGPNALMFYTGNMFPARYRNGAFIAFHSQSAELKKGYLVAFVPFVNGKPGKWEIFADNFAGTDLAKPTGPIQHRPCGLAQGPDGALYVTDDLNGTIFKIAYKKK</sequence>
<organism evidence="2 3">
    <name type="scientific">Dyadobacter soli</name>
    <dbReference type="NCBI Taxonomy" id="659014"/>
    <lineage>
        <taxon>Bacteria</taxon>
        <taxon>Pseudomonadati</taxon>
        <taxon>Bacteroidota</taxon>
        <taxon>Cytophagia</taxon>
        <taxon>Cytophagales</taxon>
        <taxon>Spirosomataceae</taxon>
        <taxon>Dyadobacter</taxon>
    </lineage>
</organism>
<dbReference type="Gene3D" id="2.120.10.30">
    <property type="entry name" value="TolB, C-terminal domain"/>
    <property type="match status" value="1"/>
</dbReference>
<proteinExistence type="predicted"/>
<dbReference type="PANTHER" id="PTHR33546">
    <property type="entry name" value="LARGE, MULTIFUNCTIONAL SECRETED PROTEIN-RELATED"/>
    <property type="match status" value="1"/>
</dbReference>
<protein>
    <submittedName>
        <fullName evidence="2">Glucose/arabinose dehydrogenase, beta-propeller fold</fullName>
    </submittedName>
</protein>
<evidence type="ECO:0000259" key="1">
    <source>
        <dbReference type="Pfam" id="PF22807"/>
    </source>
</evidence>
<dbReference type="SUPFAM" id="SSF50952">
    <property type="entry name" value="Soluble quinoprotein glucose dehydrogenase"/>
    <property type="match status" value="1"/>
</dbReference>
<dbReference type="PANTHER" id="PTHR33546:SF1">
    <property type="entry name" value="LARGE, MULTIFUNCTIONAL SECRETED PROTEIN"/>
    <property type="match status" value="1"/>
</dbReference>
<feature type="domain" description="Pyrroloquinoline quinone-dependent pyranose dehydrogenase beta-propeller" evidence="1">
    <location>
        <begin position="57"/>
        <end position="433"/>
    </location>
</feature>
<name>A0A1G7UYZ2_9BACT</name>
<dbReference type="InterPro" id="IPR011041">
    <property type="entry name" value="Quinoprot_gluc/sorb_DH_b-prop"/>
</dbReference>
<dbReference type="EMBL" id="FNAN01000019">
    <property type="protein sequence ID" value="SDG52736.1"/>
    <property type="molecule type" value="Genomic_DNA"/>
</dbReference>
<dbReference type="InterPro" id="IPR054539">
    <property type="entry name" value="Beta-prop_PDH"/>
</dbReference>
<dbReference type="Proteomes" id="UP000198748">
    <property type="component" value="Unassembled WGS sequence"/>
</dbReference>
<dbReference type="AlphaFoldDB" id="A0A1G7UYZ2"/>